<organism evidence="1 2">
    <name type="scientific">Populus trichocarpa</name>
    <name type="common">Western balsam poplar</name>
    <name type="synonym">Populus balsamifera subsp. trichocarpa</name>
    <dbReference type="NCBI Taxonomy" id="3694"/>
    <lineage>
        <taxon>Eukaryota</taxon>
        <taxon>Viridiplantae</taxon>
        <taxon>Streptophyta</taxon>
        <taxon>Embryophyta</taxon>
        <taxon>Tracheophyta</taxon>
        <taxon>Spermatophyta</taxon>
        <taxon>Magnoliopsida</taxon>
        <taxon>eudicotyledons</taxon>
        <taxon>Gunneridae</taxon>
        <taxon>Pentapetalae</taxon>
        <taxon>rosids</taxon>
        <taxon>fabids</taxon>
        <taxon>Malpighiales</taxon>
        <taxon>Salicaceae</taxon>
        <taxon>Saliceae</taxon>
        <taxon>Populus</taxon>
    </lineage>
</organism>
<proteinExistence type="predicted"/>
<evidence type="ECO:0000313" key="1">
    <source>
        <dbReference type="EMBL" id="KAI9383660.1"/>
    </source>
</evidence>
<comment type="caution">
    <text evidence="1">The sequence shown here is derived from an EMBL/GenBank/DDBJ whole genome shotgun (WGS) entry which is preliminary data.</text>
</comment>
<protein>
    <submittedName>
        <fullName evidence="1">Uncharacterized protein</fullName>
    </submittedName>
</protein>
<accession>A0ACC0S2B0</accession>
<keyword evidence="2" id="KW-1185">Reference proteome</keyword>
<reference evidence="1 2" key="1">
    <citation type="journal article" date="2006" name="Science">
        <title>The genome of black cottonwood, Populus trichocarpa (Torr. &amp; Gray).</title>
        <authorList>
            <person name="Tuskan G.A."/>
            <person name="Difazio S."/>
            <person name="Jansson S."/>
            <person name="Bohlmann J."/>
            <person name="Grigoriev I."/>
            <person name="Hellsten U."/>
            <person name="Putnam N."/>
            <person name="Ralph S."/>
            <person name="Rombauts S."/>
            <person name="Salamov A."/>
            <person name="Schein J."/>
            <person name="Sterck L."/>
            <person name="Aerts A."/>
            <person name="Bhalerao R.R."/>
            <person name="Bhalerao R.P."/>
            <person name="Blaudez D."/>
            <person name="Boerjan W."/>
            <person name="Brun A."/>
            <person name="Brunner A."/>
            <person name="Busov V."/>
            <person name="Campbell M."/>
            <person name="Carlson J."/>
            <person name="Chalot M."/>
            <person name="Chapman J."/>
            <person name="Chen G.L."/>
            <person name="Cooper D."/>
            <person name="Coutinho P.M."/>
            <person name="Couturier J."/>
            <person name="Covert S."/>
            <person name="Cronk Q."/>
            <person name="Cunningham R."/>
            <person name="Davis J."/>
            <person name="Degroeve S."/>
            <person name="Dejardin A."/>
            <person name="Depamphilis C."/>
            <person name="Detter J."/>
            <person name="Dirks B."/>
            <person name="Dubchak I."/>
            <person name="Duplessis S."/>
            <person name="Ehlting J."/>
            <person name="Ellis B."/>
            <person name="Gendler K."/>
            <person name="Goodstein D."/>
            <person name="Gribskov M."/>
            <person name="Grimwood J."/>
            <person name="Groover A."/>
            <person name="Gunter L."/>
            <person name="Hamberger B."/>
            <person name="Heinze B."/>
            <person name="Helariutta Y."/>
            <person name="Henrissat B."/>
            <person name="Holligan D."/>
            <person name="Holt R."/>
            <person name="Huang W."/>
            <person name="Islam-Faridi N."/>
            <person name="Jones S."/>
            <person name="Jones-Rhoades M."/>
            <person name="Jorgensen R."/>
            <person name="Joshi C."/>
            <person name="Kangasjarvi J."/>
            <person name="Karlsson J."/>
            <person name="Kelleher C."/>
            <person name="Kirkpatrick R."/>
            <person name="Kirst M."/>
            <person name="Kohler A."/>
            <person name="Kalluri U."/>
            <person name="Larimer F."/>
            <person name="Leebens-Mack J."/>
            <person name="Leple J.C."/>
            <person name="Locascio P."/>
            <person name="Lou Y."/>
            <person name="Lucas S."/>
            <person name="Martin F."/>
            <person name="Montanini B."/>
            <person name="Napoli C."/>
            <person name="Nelson D.R."/>
            <person name="Nelson C."/>
            <person name="Nieminen K."/>
            <person name="Nilsson O."/>
            <person name="Pereda V."/>
            <person name="Peter G."/>
            <person name="Philippe R."/>
            <person name="Pilate G."/>
            <person name="Poliakov A."/>
            <person name="Razumovskaya J."/>
            <person name="Richardson P."/>
            <person name="Rinaldi C."/>
            <person name="Ritland K."/>
            <person name="Rouze P."/>
            <person name="Ryaboy D."/>
            <person name="Schmutz J."/>
            <person name="Schrader J."/>
            <person name="Segerman B."/>
            <person name="Shin H."/>
            <person name="Siddiqui A."/>
            <person name="Sterky F."/>
            <person name="Terry A."/>
            <person name="Tsai C.J."/>
            <person name="Uberbacher E."/>
            <person name="Unneberg P."/>
            <person name="Vahala J."/>
            <person name="Wall K."/>
            <person name="Wessler S."/>
            <person name="Yang G."/>
            <person name="Yin T."/>
            <person name="Douglas C."/>
            <person name="Marra M."/>
            <person name="Sandberg G."/>
            <person name="Van de Peer Y."/>
            <person name="Rokhsar D."/>
        </authorList>
    </citation>
    <scope>NUCLEOTIDE SEQUENCE [LARGE SCALE GENOMIC DNA]</scope>
    <source>
        <strain evidence="2">cv. Nisqually</strain>
    </source>
</reference>
<name>A0ACC0S2B0_POPTR</name>
<evidence type="ECO:0000313" key="2">
    <source>
        <dbReference type="Proteomes" id="UP000006729"/>
    </source>
</evidence>
<dbReference type="EMBL" id="CM009302">
    <property type="protein sequence ID" value="KAI9383660.1"/>
    <property type="molecule type" value="Genomic_DNA"/>
</dbReference>
<dbReference type="Proteomes" id="UP000006729">
    <property type="component" value="Chromosome 13"/>
</dbReference>
<sequence>MRAFLNTVKLDPLRLFFSPSLLNRRKTNFVSLPSFSYPSKTLTRIQTPGVFYCKEMATVSSEAAARAVIEVKDKIELNEVEKQIFDRLVNTLRHFNLNTELRVAGGWVRDKLLGKECCDIDIAIDNMLGSEFVDKVREYLLSTGEEAHGVGVIPRNPDQSKHLETARMRLLDLWIDFVNLRSEDYSENSRIPTMTFGTAKEDAYRRDLTINSLFYNINTSSVEDLTGRGIEDLKSGKIVTPLPPKDTFLDDPLRVLRAIRFGARFGFVLEEELKEAAACDDVKNALKAKISKERIGTEIDLMISGNQPVKAMTYIADLTLFWVVFNLHPKVEPTVSEECQGYDKI</sequence>
<gene>
    <name evidence="1" type="ORF">POPTR_013G111300v4</name>
</gene>